<sequence>MRITILKAQLRLKLLLNMKKLVNYCPIIFFFLLAIPQARAQSVDVVIHEMEPSVKKASICQ</sequence>
<accession>A0A401LYQ5</accession>
<gene>
    <name evidence="1" type="ORF">KGMB02408_35780</name>
</gene>
<protein>
    <submittedName>
        <fullName evidence="1">Uncharacterized protein</fullName>
    </submittedName>
</protein>
<comment type="caution">
    <text evidence="1">The sequence shown here is derived from an EMBL/GenBank/DDBJ whole genome shotgun (WGS) entry which is preliminary data.</text>
</comment>
<keyword evidence="2" id="KW-1185">Reference proteome</keyword>
<organism evidence="1 2">
    <name type="scientific">Bacteroides faecalis</name>
    <dbReference type="NCBI Taxonomy" id="2447885"/>
    <lineage>
        <taxon>Bacteria</taxon>
        <taxon>Pseudomonadati</taxon>
        <taxon>Bacteroidota</taxon>
        <taxon>Bacteroidia</taxon>
        <taxon>Bacteroidales</taxon>
        <taxon>Bacteroidaceae</taxon>
        <taxon>Bacteroides</taxon>
    </lineage>
</organism>
<evidence type="ECO:0000313" key="1">
    <source>
        <dbReference type="EMBL" id="GCB36633.1"/>
    </source>
</evidence>
<dbReference type="Proteomes" id="UP000288079">
    <property type="component" value="Unassembled WGS sequence"/>
</dbReference>
<proteinExistence type="predicted"/>
<dbReference type="AlphaFoldDB" id="A0A401LYQ5"/>
<name>A0A401LYQ5_9BACE</name>
<reference evidence="1 2" key="1">
    <citation type="submission" date="2018-10" db="EMBL/GenBank/DDBJ databases">
        <title>Draft Genome Sequence of Bacteroides sp. KCTC 15687.</title>
        <authorList>
            <person name="Yu S.Y."/>
            <person name="Kim J.S."/>
            <person name="Oh B.S."/>
            <person name="Park S.H."/>
            <person name="Kang S.W."/>
            <person name="Park J.E."/>
            <person name="Choi S.H."/>
            <person name="Han K.I."/>
            <person name="Lee K.C."/>
            <person name="Eom M.K."/>
            <person name="Suh M.K."/>
            <person name="Lee D.H."/>
            <person name="Yoon H."/>
            <person name="Kim B."/>
            <person name="Yang S.J."/>
            <person name="Lee J.S."/>
            <person name="Lee J.H."/>
        </authorList>
    </citation>
    <scope>NUCLEOTIDE SEQUENCE [LARGE SCALE GENOMIC DNA]</scope>
    <source>
        <strain evidence="1 2">KCTC 15687</strain>
    </source>
</reference>
<evidence type="ECO:0000313" key="2">
    <source>
        <dbReference type="Proteomes" id="UP000288079"/>
    </source>
</evidence>
<dbReference type="EMBL" id="BHWB01000013">
    <property type="protein sequence ID" value="GCB36633.1"/>
    <property type="molecule type" value="Genomic_DNA"/>
</dbReference>